<dbReference type="GO" id="GO:0051539">
    <property type="term" value="F:4 iron, 4 sulfur cluster binding"/>
    <property type="evidence" value="ECO:0007669"/>
    <property type="project" value="UniProtKB-KW"/>
</dbReference>
<dbReference type="EMBL" id="SNYJ01000014">
    <property type="protein sequence ID" value="TDQ37199.1"/>
    <property type="molecule type" value="Genomic_DNA"/>
</dbReference>
<reference evidence="7 8" key="1">
    <citation type="submission" date="2019-03" db="EMBL/GenBank/DDBJ databases">
        <title>Genomic Encyclopedia of Type Strains, Phase IV (KMG-IV): sequencing the most valuable type-strain genomes for metagenomic binning, comparative biology and taxonomic classification.</title>
        <authorList>
            <person name="Goeker M."/>
        </authorList>
    </citation>
    <scope>NUCLEOTIDE SEQUENCE [LARGE SCALE GENOMIC DNA]</scope>
    <source>
        <strain evidence="7 8">DSM 28697</strain>
    </source>
</reference>
<dbReference type="AlphaFoldDB" id="A0A4R6TYS9"/>
<feature type="signal peptide" evidence="6">
    <location>
        <begin position="1"/>
        <end position="23"/>
    </location>
</feature>
<keyword evidence="5" id="KW-0411">Iron-sulfur</keyword>
<dbReference type="InterPro" id="IPR036188">
    <property type="entry name" value="FAD/NAD-bd_sf"/>
</dbReference>
<sequence length="599" mass="65584">MKTIWLTVGAFILSIALTGCSFNQDEGDYDVVVYGGEPEGVAAAVAAARSGANTLLIAERDGLGGLMTYGMLNYLDVAHDKDGNPANTGIFKEWHKMVGNKPSFDVVEGKEAFHTLVENEENITLMTEAQVKSVEKEGKKLTGITVAHDGEDVTIQGRTFIDSTQDADLAVLADVPYTLGREDTGLMDTKMAVTLMIHVDNVDWEGIKRAVEEETFGPAQILKNAAWGFSELHTAYTPVEENTRLRGLNIALQNDGSVYINALQIFGVDGLNEEDKQAAIEKGIRETDAIVAYLQENFPGFEDAEVASYPDELYVRETRHIQAEYQLNIMDVCENNDQWDSIGFGGYPVDVQATSVNDWGIVVCNPVQYAVPFRSLVPLEVDGLLVASRSSGYTSLAAGSARVIPIGMTAGQAAGIAATRMEDSERTLREVANDESWVATLQAMLVEQGVNLYPFDLPHMYEGEWFYEGIQTVMRYGMIKGGYQNDIGADDPMTSGEFHGTLKELLRRTNPENPPVYPNVTATDGNVTRNEAASVVLALNGLNESGTPWETARTEGLISEVLFSKVTENRELAKKEVYALMGEVIRRAEERQSHSDTEG</sequence>
<dbReference type="PANTHER" id="PTHR43498:SF1">
    <property type="entry name" value="COB--COM HETERODISULFIDE REDUCTASE IRON-SULFUR SUBUNIT A"/>
    <property type="match status" value="1"/>
</dbReference>
<dbReference type="InterPro" id="IPR039650">
    <property type="entry name" value="HdrA-like"/>
</dbReference>
<dbReference type="RefSeq" id="WP_133581395.1">
    <property type="nucleotide sequence ID" value="NZ_SNYJ01000014.1"/>
</dbReference>
<dbReference type="PROSITE" id="PS51257">
    <property type="entry name" value="PROKAR_LIPOPROTEIN"/>
    <property type="match status" value="1"/>
</dbReference>
<keyword evidence="2" id="KW-0479">Metal-binding</keyword>
<evidence type="ECO:0000256" key="3">
    <source>
        <dbReference type="ARBA" id="ARBA00023002"/>
    </source>
</evidence>
<evidence type="ECO:0000313" key="7">
    <source>
        <dbReference type="EMBL" id="TDQ37199.1"/>
    </source>
</evidence>
<organism evidence="7 8">
    <name type="scientific">Aureibacillus halotolerans</name>
    <dbReference type="NCBI Taxonomy" id="1508390"/>
    <lineage>
        <taxon>Bacteria</taxon>
        <taxon>Bacillati</taxon>
        <taxon>Bacillota</taxon>
        <taxon>Bacilli</taxon>
        <taxon>Bacillales</taxon>
        <taxon>Bacillaceae</taxon>
        <taxon>Aureibacillus</taxon>
    </lineage>
</organism>
<proteinExistence type="predicted"/>
<gene>
    <name evidence="7" type="ORF">EV213_11478</name>
</gene>
<comment type="caution">
    <text evidence="7">The sequence shown here is derived from an EMBL/GenBank/DDBJ whole genome shotgun (WGS) entry which is preliminary data.</text>
</comment>
<dbReference type="PANTHER" id="PTHR43498">
    <property type="entry name" value="FERREDOXIN:COB-COM HETERODISULFIDE REDUCTASE SUBUNIT A"/>
    <property type="match status" value="1"/>
</dbReference>
<evidence type="ECO:0000256" key="5">
    <source>
        <dbReference type="ARBA" id="ARBA00023014"/>
    </source>
</evidence>
<evidence type="ECO:0000313" key="8">
    <source>
        <dbReference type="Proteomes" id="UP000295632"/>
    </source>
</evidence>
<dbReference type="Pfam" id="PF12831">
    <property type="entry name" value="FAD_oxidored"/>
    <property type="match status" value="1"/>
</dbReference>
<dbReference type="SUPFAM" id="SSF51905">
    <property type="entry name" value="FAD/NAD(P)-binding domain"/>
    <property type="match status" value="1"/>
</dbReference>
<dbReference type="Proteomes" id="UP000295632">
    <property type="component" value="Unassembled WGS sequence"/>
</dbReference>
<keyword evidence="3" id="KW-0560">Oxidoreductase</keyword>
<dbReference type="Gene3D" id="3.50.50.60">
    <property type="entry name" value="FAD/NAD(P)-binding domain"/>
    <property type="match status" value="1"/>
</dbReference>
<protein>
    <submittedName>
        <fullName evidence="7">FAD dependent oxidoreductase</fullName>
    </submittedName>
</protein>
<accession>A0A4R6TYS9</accession>
<dbReference type="GO" id="GO:0016491">
    <property type="term" value="F:oxidoreductase activity"/>
    <property type="evidence" value="ECO:0007669"/>
    <property type="project" value="UniProtKB-KW"/>
</dbReference>
<dbReference type="OrthoDB" id="9777740at2"/>
<keyword evidence="8" id="KW-1185">Reference proteome</keyword>
<name>A0A4R6TYS9_9BACI</name>
<evidence type="ECO:0000256" key="1">
    <source>
        <dbReference type="ARBA" id="ARBA00022485"/>
    </source>
</evidence>
<keyword evidence="6" id="KW-0732">Signal</keyword>
<evidence type="ECO:0000256" key="6">
    <source>
        <dbReference type="SAM" id="SignalP"/>
    </source>
</evidence>
<keyword evidence="4" id="KW-0408">Iron</keyword>
<keyword evidence="1" id="KW-0004">4Fe-4S</keyword>
<evidence type="ECO:0000256" key="4">
    <source>
        <dbReference type="ARBA" id="ARBA00023004"/>
    </source>
</evidence>
<dbReference type="GO" id="GO:0046872">
    <property type="term" value="F:metal ion binding"/>
    <property type="evidence" value="ECO:0007669"/>
    <property type="project" value="UniProtKB-KW"/>
</dbReference>
<evidence type="ECO:0000256" key="2">
    <source>
        <dbReference type="ARBA" id="ARBA00022723"/>
    </source>
</evidence>
<feature type="chain" id="PRO_5038340038" evidence="6">
    <location>
        <begin position="24"/>
        <end position="599"/>
    </location>
</feature>